<dbReference type="OrthoDB" id="6136790at2759"/>
<dbReference type="EMBL" id="CAKXAJ010001377">
    <property type="protein sequence ID" value="CAH2207809.1"/>
    <property type="molecule type" value="Genomic_DNA"/>
</dbReference>
<keyword evidence="2" id="KW-1185">Reference proteome</keyword>
<evidence type="ECO:0000313" key="2">
    <source>
        <dbReference type="Proteomes" id="UP000838756"/>
    </source>
</evidence>
<name>A0A8S4QAS4_9NEOP</name>
<comment type="caution">
    <text evidence="1">The sequence shown here is derived from an EMBL/GenBank/DDBJ whole genome shotgun (WGS) entry which is preliminary data.</text>
</comment>
<dbReference type="Proteomes" id="UP000838756">
    <property type="component" value="Unassembled WGS sequence"/>
</dbReference>
<gene>
    <name evidence="1" type="primary">jg15038</name>
    <name evidence="1" type="ORF">PAEG_LOCUS429</name>
</gene>
<accession>A0A8S4QAS4</accession>
<dbReference type="PANTHER" id="PTHR10773">
    <property type="entry name" value="DNA-DIRECTED RNA POLYMERASES I, II, AND III SUBUNIT RPABC2"/>
    <property type="match status" value="1"/>
</dbReference>
<dbReference type="AlphaFoldDB" id="A0A8S4QAS4"/>
<dbReference type="PANTHER" id="PTHR10773:SF19">
    <property type="match status" value="1"/>
</dbReference>
<evidence type="ECO:0000313" key="1">
    <source>
        <dbReference type="EMBL" id="CAH2207809.1"/>
    </source>
</evidence>
<reference evidence="1" key="1">
    <citation type="submission" date="2022-03" db="EMBL/GenBank/DDBJ databases">
        <authorList>
            <person name="Lindestad O."/>
        </authorList>
    </citation>
    <scope>NUCLEOTIDE SEQUENCE</scope>
</reference>
<proteinExistence type="predicted"/>
<sequence length="298" mass="35154">MIRSVCDHVKPFPLVESHYIRKNSKKLYLEGIKSASRMFTLHCEWIDGEKYRAKALTKRQYREMLNANCNIGFHKPKKDLCDICHVYLNKKIPTEEEKSTFLKHQAARKAARHLKQQDKDAAKSNNSIVAATFDFEKVLVTPHGDKNGTLVRWAKVEGEPYEVKEMTASNIFDFKSLLANKNWSKNTDSEKIQWTCLREVTVHAPHYDRIEYKYDFEDELKTIIVLRSGNRNKERLTREFQIEKTYHGNILISQDKYKDLINLCQSEIIPKKYHQFYKSSKFEKNSQNAPEYTYDEDN</sequence>
<protein>
    <submittedName>
        <fullName evidence="1">Jg15038 protein</fullName>
    </submittedName>
</protein>
<organism evidence="1 2">
    <name type="scientific">Pararge aegeria aegeria</name>
    <dbReference type="NCBI Taxonomy" id="348720"/>
    <lineage>
        <taxon>Eukaryota</taxon>
        <taxon>Metazoa</taxon>
        <taxon>Ecdysozoa</taxon>
        <taxon>Arthropoda</taxon>
        <taxon>Hexapoda</taxon>
        <taxon>Insecta</taxon>
        <taxon>Pterygota</taxon>
        <taxon>Neoptera</taxon>
        <taxon>Endopterygota</taxon>
        <taxon>Lepidoptera</taxon>
        <taxon>Glossata</taxon>
        <taxon>Ditrysia</taxon>
        <taxon>Papilionoidea</taxon>
        <taxon>Nymphalidae</taxon>
        <taxon>Satyrinae</taxon>
        <taxon>Satyrini</taxon>
        <taxon>Parargina</taxon>
        <taxon>Pararge</taxon>
    </lineage>
</organism>